<accession>A0A0M6WW12</accession>
<evidence type="ECO:0000313" key="3">
    <source>
        <dbReference type="EMBL" id="CRL41795.1"/>
    </source>
</evidence>
<feature type="transmembrane region" description="Helical" evidence="1">
    <location>
        <begin position="78"/>
        <end position="98"/>
    </location>
</feature>
<dbReference type="EMBL" id="CVRQ01000053">
    <property type="protein sequence ID" value="CRL41795.1"/>
    <property type="molecule type" value="Genomic_DNA"/>
</dbReference>
<protein>
    <recommendedName>
        <fullName evidence="2">Acyltransferase 3 domain-containing protein</fullName>
    </recommendedName>
</protein>
<feature type="transmembrane region" description="Helical" evidence="1">
    <location>
        <begin position="287"/>
        <end position="311"/>
    </location>
</feature>
<sequence length="322" mass="37603">MKDKTRLEYLDAAKGLGILLVILGHIYAWNPNINRKILVTWIYSFHMPLFFIVSGMLIKYKNYCNIKEFIFSRIKHILVPYIVFSLCNALVRILLYGYNESAFIRDVICTFILIGVDTWFLQALFLAEIMFIVIRKIVKNEYILICVIAVLFIFSLFITKEDRFLLQYFSRVFVSLGYITIGYKLMYFIQEKKVPNILLVGLCGVQVILARYNTFVDLNNLVFNNKILYVINSVVGATVIILILKNLNVKSRFLRYCGSNSLIIFATHGNLIYLFRKYINTNMHGYISGIGLMILIMLMEVPLIYIIHNYIPWIMGVQKQRK</sequence>
<dbReference type="AlphaFoldDB" id="A0A0M6WW12"/>
<feature type="transmembrane region" description="Helical" evidence="1">
    <location>
        <begin position="256"/>
        <end position="275"/>
    </location>
</feature>
<feature type="transmembrane region" description="Helical" evidence="1">
    <location>
        <begin position="41"/>
        <end position="58"/>
    </location>
</feature>
<feature type="transmembrane region" description="Helical" evidence="1">
    <location>
        <begin position="197"/>
        <end position="215"/>
    </location>
</feature>
<dbReference type="PANTHER" id="PTHR37312">
    <property type="entry name" value="MEMBRANE-BOUND ACYLTRANSFERASE YKRP-RELATED"/>
    <property type="match status" value="1"/>
</dbReference>
<keyword evidence="1" id="KW-0472">Membrane</keyword>
<keyword evidence="1" id="KW-1133">Transmembrane helix</keyword>
<feature type="transmembrane region" description="Helical" evidence="1">
    <location>
        <begin position="141"/>
        <end position="159"/>
    </location>
</feature>
<dbReference type="InterPro" id="IPR002656">
    <property type="entry name" value="Acyl_transf_3_dom"/>
</dbReference>
<organism evidence="3 4">
    <name type="scientific">Agathobacter rectalis</name>
    <dbReference type="NCBI Taxonomy" id="39491"/>
    <lineage>
        <taxon>Bacteria</taxon>
        <taxon>Bacillati</taxon>
        <taxon>Bacillota</taxon>
        <taxon>Clostridia</taxon>
        <taxon>Lachnospirales</taxon>
        <taxon>Lachnospiraceae</taxon>
        <taxon>Agathobacter</taxon>
    </lineage>
</organism>
<evidence type="ECO:0000259" key="2">
    <source>
        <dbReference type="Pfam" id="PF01757"/>
    </source>
</evidence>
<name>A0A0M6WW12_9FIRM</name>
<reference evidence="4" key="1">
    <citation type="submission" date="2015-05" db="EMBL/GenBank/DDBJ databases">
        <authorList>
            <consortium name="Pathogen Informatics"/>
        </authorList>
    </citation>
    <scope>NUCLEOTIDE SEQUENCE [LARGE SCALE GENOMIC DNA]</scope>
    <source>
        <strain evidence="4">T1-815</strain>
    </source>
</reference>
<dbReference type="Pfam" id="PF01757">
    <property type="entry name" value="Acyl_transf_3"/>
    <property type="match status" value="1"/>
</dbReference>
<keyword evidence="4" id="KW-1185">Reference proteome</keyword>
<dbReference type="Proteomes" id="UP000049472">
    <property type="component" value="Unassembled WGS sequence"/>
</dbReference>
<evidence type="ECO:0000313" key="4">
    <source>
        <dbReference type="Proteomes" id="UP000049472"/>
    </source>
</evidence>
<feature type="transmembrane region" description="Helical" evidence="1">
    <location>
        <begin position="227"/>
        <end position="244"/>
    </location>
</feature>
<dbReference type="InterPro" id="IPR052734">
    <property type="entry name" value="Nod_factor_acetyltransferase"/>
</dbReference>
<proteinExistence type="predicted"/>
<feature type="transmembrane region" description="Helical" evidence="1">
    <location>
        <begin position="110"/>
        <end position="134"/>
    </location>
</feature>
<gene>
    <name evidence="3" type="ORF">T1815_27861</name>
</gene>
<evidence type="ECO:0000256" key="1">
    <source>
        <dbReference type="SAM" id="Phobius"/>
    </source>
</evidence>
<dbReference type="PANTHER" id="PTHR37312:SF1">
    <property type="entry name" value="MEMBRANE-BOUND ACYLTRANSFERASE YKRP-RELATED"/>
    <property type="match status" value="1"/>
</dbReference>
<dbReference type="RefSeq" id="WP_055062661.1">
    <property type="nucleotide sequence ID" value="NZ_CVRQ01000053.1"/>
</dbReference>
<dbReference type="GO" id="GO:0016747">
    <property type="term" value="F:acyltransferase activity, transferring groups other than amino-acyl groups"/>
    <property type="evidence" value="ECO:0007669"/>
    <property type="project" value="InterPro"/>
</dbReference>
<keyword evidence="1" id="KW-0812">Transmembrane</keyword>
<feature type="transmembrane region" description="Helical" evidence="1">
    <location>
        <begin position="165"/>
        <end position="185"/>
    </location>
</feature>
<feature type="domain" description="Acyltransferase 3" evidence="2">
    <location>
        <begin position="8"/>
        <end position="306"/>
    </location>
</feature>
<feature type="transmembrane region" description="Helical" evidence="1">
    <location>
        <begin position="12"/>
        <end position="29"/>
    </location>
</feature>